<dbReference type="Gramene" id="ORUFI04G03040.1">
    <property type="protein sequence ID" value="ORUFI04G03040.1"/>
    <property type="gene ID" value="ORUFI04G03040"/>
</dbReference>
<organism evidence="2 3">
    <name type="scientific">Oryza rufipogon</name>
    <name type="common">Brownbeard rice</name>
    <name type="synonym">Asian wild rice</name>
    <dbReference type="NCBI Taxonomy" id="4529"/>
    <lineage>
        <taxon>Eukaryota</taxon>
        <taxon>Viridiplantae</taxon>
        <taxon>Streptophyta</taxon>
        <taxon>Embryophyta</taxon>
        <taxon>Tracheophyta</taxon>
        <taxon>Spermatophyta</taxon>
        <taxon>Magnoliopsida</taxon>
        <taxon>Liliopsida</taxon>
        <taxon>Poales</taxon>
        <taxon>Poaceae</taxon>
        <taxon>BOP clade</taxon>
        <taxon>Oryzoideae</taxon>
        <taxon>Oryzeae</taxon>
        <taxon>Oryzinae</taxon>
        <taxon>Oryza</taxon>
    </lineage>
</organism>
<dbReference type="HOGENOM" id="CLU_175101_0_0_1"/>
<dbReference type="EnsemblPlants" id="ORUFI04G03040.2">
    <property type="protein sequence ID" value="ORUFI04G03040.2"/>
    <property type="gene ID" value="ORUFI04G03040"/>
</dbReference>
<dbReference type="Proteomes" id="UP000008022">
    <property type="component" value="Unassembled WGS sequence"/>
</dbReference>
<protein>
    <submittedName>
        <fullName evidence="2">Uncharacterized protein</fullName>
    </submittedName>
</protein>
<dbReference type="EnsemblPlants" id="ORUFI04G03040.1">
    <property type="protein sequence ID" value="ORUFI04G03040.1"/>
    <property type="gene ID" value="ORUFI04G03040"/>
</dbReference>
<dbReference type="Gramene" id="ORUFI04G03040.2">
    <property type="protein sequence ID" value="ORUFI04G03040.2"/>
    <property type="gene ID" value="ORUFI04G03040"/>
</dbReference>
<evidence type="ECO:0000256" key="1">
    <source>
        <dbReference type="SAM" id="MobiDB-lite"/>
    </source>
</evidence>
<accession>A0A0E0P5A4</accession>
<dbReference type="AlphaFoldDB" id="A0A0E0P5A4"/>
<proteinExistence type="predicted"/>
<name>A0A0E0P5A4_ORYRU</name>
<evidence type="ECO:0000313" key="2">
    <source>
        <dbReference type="EnsemblPlants" id="ORUFI04G03040.2"/>
    </source>
</evidence>
<evidence type="ECO:0000313" key="3">
    <source>
        <dbReference type="Proteomes" id="UP000008022"/>
    </source>
</evidence>
<reference evidence="2" key="2">
    <citation type="submission" date="2015-06" db="UniProtKB">
        <authorList>
            <consortium name="EnsemblPlants"/>
        </authorList>
    </citation>
    <scope>IDENTIFICATION</scope>
</reference>
<feature type="region of interest" description="Disordered" evidence="1">
    <location>
        <begin position="1"/>
        <end position="108"/>
    </location>
</feature>
<sequence length="108" mass="11531">MSAKPGKNTAEGPPPTRQGFPGPIRGETPGKGNFPLPIRRSLAQKRRPRAGAAVPPPVRRATTGTLPPARRAQKRGGDAAAPQQHGRTAPVEDRGEIQGGATHRRRRR</sequence>
<reference evidence="3" key="1">
    <citation type="submission" date="2013-06" db="EMBL/GenBank/DDBJ databases">
        <authorList>
            <person name="Zhao Q."/>
        </authorList>
    </citation>
    <scope>NUCLEOTIDE SEQUENCE</scope>
    <source>
        <strain evidence="3">cv. W1943</strain>
    </source>
</reference>
<keyword evidence="3" id="KW-1185">Reference proteome</keyword>